<dbReference type="OMA" id="HITLACN"/>
<dbReference type="Proteomes" id="UP000018468">
    <property type="component" value="Linkage group LG17"/>
</dbReference>
<dbReference type="SMART" id="SM00409">
    <property type="entry name" value="IG"/>
    <property type="match status" value="1"/>
</dbReference>
<reference evidence="11" key="3">
    <citation type="submission" date="2025-09" db="UniProtKB">
        <authorList>
            <consortium name="Ensembl"/>
        </authorList>
    </citation>
    <scope>IDENTIFICATION</scope>
</reference>
<evidence type="ECO:0000256" key="4">
    <source>
        <dbReference type="ARBA" id="ARBA00022737"/>
    </source>
</evidence>
<dbReference type="Pfam" id="PF07686">
    <property type="entry name" value="V-set"/>
    <property type="match status" value="1"/>
</dbReference>
<name>W5MZF2_LEPOC</name>
<dbReference type="Gene3D" id="2.60.40.10">
    <property type="entry name" value="Immunoglobulins"/>
    <property type="match status" value="1"/>
</dbReference>
<dbReference type="HOGENOM" id="CLU_1495718_0_0_1"/>
<dbReference type="PANTHER" id="PTHR12207">
    <property type="entry name" value="V-SET AND TRANSMEMBRANE DOMAIN-CONTAINING PROTEIN"/>
    <property type="match status" value="1"/>
</dbReference>
<evidence type="ECO:0000256" key="5">
    <source>
        <dbReference type="ARBA" id="ARBA00022989"/>
    </source>
</evidence>
<evidence type="ECO:0000313" key="11">
    <source>
        <dbReference type="Ensembl" id="ENSLOCP00000013761.1"/>
    </source>
</evidence>
<sequence>MAASENSVKRRRALAVIVFLSFWALHPGQRVVKMQQGPLVRTQGSHITLACNVSGYKGRPRQDFQWSIYPLALPAVEIHIVSTADPHSTYALYRSRVKNGDVYLERTGPDSVLLHIGSLQLQDQGVYECFTPSTDPEYHGTYSDKINLTGAITHTPQEHESRPLMFNLIDCVKASSFQFF</sequence>
<feature type="domain" description="Ig-like" evidence="10">
    <location>
        <begin position="27"/>
        <end position="149"/>
    </location>
</feature>
<dbReference type="Ensembl" id="ENSLOCT00000013790.1">
    <property type="protein sequence ID" value="ENSLOCP00000013761.1"/>
    <property type="gene ID" value="ENSLOCG00000011199.1"/>
</dbReference>
<evidence type="ECO:0000256" key="8">
    <source>
        <dbReference type="ARBA" id="ARBA00023319"/>
    </source>
</evidence>
<reference evidence="11" key="2">
    <citation type="submission" date="2025-08" db="UniProtKB">
        <authorList>
            <consortium name="Ensembl"/>
        </authorList>
    </citation>
    <scope>IDENTIFICATION</scope>
</reference>
<evidence type="ECO:0000256" key="3">
    <source>
        <dbReference type="ARBA" id="ARBA00022729"/>
    </source>
</evidence>
<keyword evidence="4" id="KW-0677">Repeat</keyword>
<evidence type="ECO:0000256" key="6">
    <source>
        <dbReference type="ARBA" id="ARBA00023136"/>
    </source>
</evidence>
<dbReference type="STRING" id="7918.ENSLOCP00000013761"/>
<dbReference type="eggNOG" id="ENOG502QRRB">
    <property type="taxonomic scope" value="Eukaryota"/>
</dbReference>
<dbReference type="InterPro" id="IPR003599">
    <property type="entry name" value="Ig_sub"/>
</dbReference>
<evidence type="ECO:0000256" key="1">
    <source>
        <dbReference type="ARBA" id="ARBA00004167"/>
    </source>
</evidence>
<dbReference type="InterPro" id="IPR051102">
    <property type="entry name" value="IgSF_V-set/TM_domain"/>
</dbReference>
<accession>W5MZF2</accession>
<keyword evidence="8" id="KW-0393">Immunoglobulin domain</keyword>
<feature type="chain" id="PRO_5004867035" description="Ig-like domain-containing protein" evidence="9">
    <location>
        <begin position="29"/>
        <end position="180"/>
    </location>
</feature>
<keyword evidence="5" id="KW-1133">Transmembrane helix</keyword>
<dbReference type="InterPro" id="IPR013783">
    <property type="entry name" value="Ig-like_fold"/>
</dbReference>
<evidence type="ECO:0000259" key="10">
    <source>
        <dbReference type="PROSITE" id="PS50835"/>
    </source>
</evidence>
<dbReference type="InterPro" id="IPR013106">
    <property type="entry name" value="Ig_V-set"/>
</dbReference>
<organism evidence="11 12">
    <name type="scientific">Lepisosteus oculatus</name>
    <name type="common">Spotted gar</name>
    <dbReference type="NCBI Taxonomy" id="7918"/>
    <lineage>
        <taxon>Eukaryota</taxon>
        <taxon>Metazoa</taxon>
        <taxon>Chordata</taxon>
        <taxon>Craniata</taxon>
        <taxon>Vertebrata</taxon>
        <taxon>Euteleostomi</taxon>
        <taxon>Actinopterygii</taxon>
        <taxon>Neopterygii</taxon>
        <taxon>Holostei</taxon>
        <taxon>Semionotiformes</taxon>
        <taxon>Lepisosteidae</taxon>
        <taxon>Lepisosteus</taxon>
    </lineage>
</organism>
<reference evidence="12" key="1">
    <citation type="submission" date="2011-12" db="EMBL/GenBank/DDBJ databases">
        <title>The Draft Genome of Lepisosteus oculatus.</title>
        <authorList>
            <consortium name="The Broad Institute Genome Assembly &amp; Analysis Group"/>
            <consortium name="Computational R&amp;D Group"/>
            <consortium name="and Sequencing Platform"/>
            <person name="Di Palma F."/>
            <person name="Alfoldi J."/>
            <person name="Johnson J."/>
            <person name="Berlin A."/>
            <person name="Gnerre S."/>
            <person name="Jaffe D."/>
            <person name="MacCallum I."/>
            <person name="Young S."/>
            <person name="Walker B.J."/>
            <person name="Lander E.S."/>
            <person name="Lindblad-Toh K."/>
        </authorList>
    </citation>
    <scope>NUCLEOTIDE SEQUENCE [LARGE SCALE GENOMIC DNA]</scope>
</reference>
<proteinExistence type="predicted"/>
<dbReference type="EMBL" id="AHAT01003691">
    <property type="status" value="NOT_ANNOTATED_CDS"/>
    <property type="molecule type" value="Genomic_DNA"/>
</dbReference>
<dbReference type="PROSITE" id="PS50835">
    <property type="entry name" value="IG_LIKE"/>
    <property type="match status" value="1"/>
</dbReference>
<dbReference type="FunFam" id="2.60.40.10:FF:000191">
    <property type="entry name" value="Immunoglobulin superfamily member 3"/>
    <property type="match status" value="1"/>
</dbReference>
<evidence type="ECO:0000313" key="12">
    <source>
        <dbReference type="Proteomes" id="UP000018468"/>
    </source>
</evidence>
<evidence type="ECO:0000256" key="9">
    <source>
        <dbReference type="SAM" id="SignalP"/>
    </source>
</evidence>
<feature type="signal peptide" evidence="9">
    <location>
        <begin position="1"/>
        <end position="28"/>
    </location>
</feature>
<dbReference type="SUPFAM" id="SSF48726">
    <property type="entry name" value="Immunoglobulin"/>
    <property type="match status" value="1"/>
</dbReference>
<dbReference type="GO" id="GO:0016020">
    <property type="term" value="C:membrane"/>
    <property type="evidence" value="ECO:0007669"/>
    <property type="project" value="UniProtKB-SubCell"/>
</dbReference>
<keyword evidence="6" id="KW-0472">Membrane</keyword>
<dbReference type="InParanoid" id="W5MZF2"/>
<keyword evidence="12" id="KW-1185">Reference proteome</keyword>
<dbReference type="InterPro" id="IPR036179">
    <property type="entry name" value="Ig-like_dom_sf"/>
</dbReference>
<dbReference type="InterPro" id="IPR007110">
    <property type="entry name" value="Ig-like_dom"/>
</dbReference>
<dbReference type="AlphaFoldDB" id="W5MZF2"/>
<keyword evidence="3 9" id="KW-0732">Signal</keyword>
<dbReference type="Bgee" id="ENSLOCG00000011199">
    <property type="expression patterns" value="Expressed in ovary"/>
</dbReference>
<evidence type="ECO:0000256" key="2">
    <source>
        <dbReference type="ARBA" id="ARBA00022692"/>
    </source>
</evidence>
<comment type="subcellular location">
    <subcellularLocation>
        <location evidence="1">Membrane</location>
        <topology evidence="1">Single-pass membrane protein</topology>
    </subcellularLocation>
</comment>
<dbReference type="GeneTree" id="ENSGT00940000155177"/>
<keyword evidence="2" id="KW-0812">Transmembrane</keyword>
<keyword evidence="7" id="KW-1015">Disulfide bond</keyword>
<evidence type="ECO:0000256" key="7">
    <source>
        <dbReference type="ARBA" id="ARBA00023157"/>
    </source>
</evidence>
<protein>
    <recommendedName>
        <fullName evidence="10">Ig-like domain-containing protein</fullName>
    </recommendedName>
</protein>